<dbReference type="InterPro" id="IPR057220">
    <property type="entry name" value="DUF7898"/>
</dbReference>
<gene>
    <name evidence="7" type="ORF">G7Y89_g15619</name>
</gene>
<comment type="caution">
    <text evidence="7">The sequence shown here is derived from an EMBL/GenBank/DDBJ whole genome shotgun (WGS) entry which is preliminary data.</text>
</comment>
<dbReference type="Pfam" id="PF21099">
    <property type="entry name" value="POLQ_helical"/>
    <property type="match status" value="1"/>
</dbReference>
<dbReference type="Proteomes" id="UP000566819">
    <property type="component" value="Unassembled WGS sequence"/>
</dbReference>
<dbReference type="Gene3D" id="3.40.50.300">
    <property type="entry name" value="P-loop containing nucleotide triphosphate hydrolases"/>
    <property type="match status" value="1"/>
</dbReference>
<reference evidence="7 8" key="1">
    <citation type="submission" date="2020-03" db="EMBL/GenBank/DDBJ databases">
        <title>Draft Genome Sequence of Cudoniella acicularis.</title>
        <authorList>
            <person name="Buettner E."/>
            <person name="Kellner H."/>
        </authorList>
    </citation>
    <scope>NUCLEOTIDE SEQUENCE [LARGE SCALE GENOMIC DNA]</scope>
    <source>
        <strain evidence="7 8">DSM 108380</strain>
    </source>
</reference>
<dbReference type="InterPro" id="IPR046931">
    <property type="entry name" value="HTH_61"/>
</dbReference>
<dbReference type="Pfam" id="PF20470">
    <property type="entry name" value="HTH_61"/>
    <property type="match status" value="1"/>
</dbReference>
<comment type="catalytic activity">
    <reaction evidence="5">
        <text>ATP + H2O = ADP + phosphate + H(+)</text>
        <dbReference type="Rhea" id="RHEA:13065"/>
        <dbReference type="ChEBI" id="CHEBI:15377"/>
        <dbReference type="ChEBI" id="CHEBI:15378"/>
        <dbReference type="ChEBI" id="CHEBI:30616"/>
        <dbReference type="ChEBI" id="CHEBI:43474"/>
        <dbReference type="ChEBI" id="CHEBI:456216"/>
        <dbReference type="EC" id="5.6.2.4"/>
    </reaction>
</comment>
<dbReference type="Pfam" id="PF25453">
    <property type="entry name" value="DUF7898"/>
    <property type="match status" value="1"/>
</dbReference>
<dbReference type="FunFam" id="1.10.3380.20:FF:000005">
    <property type="entry name" value="DNA-directed DNA polymerase theta, putative"/>
    <property type="match status" value="1"/>
</dbReference>
<feature type="domain" description="Helicase C-terminal" evidence="6">
    <location>
        <begin position="86"/>
        <end position="322"/>
    </location>
</feature>
<dbReference type="InterPro" id="IPR048960">
    <property type="entry name" value="POLQ-like_helical"/>
</dbReference>
<evidence type="ECO:0000313" key="7">
    <source>
        <dbReference type="EMBL" id="KAF4611394.1"/>
    </source>
</evidence>
<evidence type="ECO:0000259" key="6">
    <source>
        <dbReference type="PROSITE" id="PS51194"/>
    </source>
</evidence>
<protein>
    <recommendedName>
        <fullName evidence="6">Helicase C-terminal domain-containing protein</fullName>
    </recommendedName>
</protein>
<dbReference type="SMART" id="SM00490">
    <property type="entry name" value="HELICc"/>
    <property type="match status" value="1"/>
</dbReference>
<dbReference type="EMBL" id="JAAMPI010002543">
    <property type="protein sequence ID" value="KAF4611394.1"/>
    <property type="molecule type" value="Genomic_DNA"/>
</dbReference>
<dbReference type="Pfam" id="PF00271">
    <property type="entry name" value="Helicase_C"/>
    <property type="match status" value="1"/>
</dbReference>
<proteinExistence type="predicted"/>
<dbReference type="SUPFAM" id="SSF158702">
    <property type="entry name" value="Sec63 N-terminal domain-like"/>
    <property type="match status" value="1"/>
</dbReference>
<keyword evidence="2" id="KW-0378">Hydrolase</keyword>
<dbReference type="GO" id="GO:0016787">
    <property type="term" value="F:hydrolase activity"/>
    <property type="evidence" value="ECO:0007669"/>
    <property type="project" value="UniProtKB-KW"/>
</dbReference>
<dbReference type="InterPro" id="IPR050474">
    <property type="entry name" value="Hel308_SKI2-like"/>
</dbReference>
<keyword evidence="4" id="KW-0067">ATP-binding</keyword>
<keyword evidence="1" id="KW-0547">Nucleotide-binding</keyword>
<dbReference type="PANTHER" id="PTHR47961:SF6">
    <property type="entry name" value="DNA-DIRECTED DNA POLYMERASE"/>
    <property type="match status" value="1"/>
</dbReference>
<evidence type="ECO:0000256" key="4">
    <source>
        <dbReference type="ARBA" id="ARBA00022840"/>
    </source>
</evidence>
<dbReference type="SUPFAM" id="SSF52540">
    <property type="entry name" value="P-loop containing nucleoside triphosphate hydrolases"/>
    <property type="match status" value="1"/>
</dbReference>
<dbReference type="GO" id="GO:0043138">
    <property type="term" value="F:3'-5' DNA helicase activity"/>
    <property type="evidence" value="ECO:0007669"/>
    <property type="project" value="UniProtKB-EC"/>
</dbReference>
<dbReference type="GO" id="GO:0005524">
    <property type="term" value="F:ATP binding"/>
    <property type="evidence" value="ECO:0007669"/>
    <property type="project" value="UniProtKB-KW"/>
</dbReference>
<accession>A0A8H4QI77</accession>
<evidence type="ECO:0000313" key="8">
    <source>
        <dbReference type="Proteomes" id="UP000566819"/>
    </source>
</evidence>
<dbReference type="InterPro" id="IPR001650">
    <property type="entry name" value="Helicase_C-like"/>
</dbReference>
<dbReference type="PROSITE" id="PS51194">
    <property type="entry name" value="HELICASE_CTER"/>
    <property type="match status" value="1"/>
</dbReference>
<dbReference type="PANTHER" id="PTHR47961">
    <property type="entry name" value="DNA POLYMERASE THETA, PUTATIVE (AFU_ORTHOLOGUE AFUA_1G05260)-RELATED"/>
    <property type="match status" value="1"/>
</dbReference>
<dbReference type="AlphaFoldDB" id="A0A8H4QI77"/>
<evidence type="ECO:0000256" key="3">
    <source>
        <dbReference type="ARBA" id="ARBA00022806"/>
    </source>
</evidence>
<keyword evidence="8" id="KW-1185">Reference proteome</keyword>
<organism evidence="7 8">
    <name type="scientific">Cudoniella acicularis</name>
    <dbReference type="NCBI Taxonomy" id="354080"/>
    <lineage>
        <taxon>Eukaryota</taxon>
        <taxon>Fungi</taxon>
        <taxon>Dikarya</taxon>
        <taxon>Ascomycota</taxon>
        <taxon>Pezizomycotina</taxon>
        <taxon>Leotiomycetes</taxon>
        <taxon>Helotiales</taxon>
        <taxon>Tricladiaceae</taxon>
        <taxon>Cudoniella</taxon>
    </lineage>
</organism>
<name>A0A8H4QI77_9HELO</name>
<dbReference type="InterPro" id="IPR027417">
    <property type="entry name" value="P-loop_NTPase"/>
</dbReference>
<evidence type="ECO:0000256" key="2">
    <source>
        <dbReference type="ARBA" id="ARBA00022801"/>
    </source>
</evidence>
<sequence length="611" mass="68127">MSATLNNAELLAGWLGDAKFYISRYRPVPVEEHLVFDNNIYPASTSSSFYKTATQLTIDSRFVSSQAKPEPVRTIQPSKAKEFSNPLINAVVSLANETARAGYGALVFCSSRSGSESAAILISQVLPRPEEIDPSVMDKRTELLNDLRSTSTELDHVLEKTVPVGVAFHHAGLTAEERDFIAAAYDQGTIKVIVATCSLAAGINLPARRVILYGARMGPEFVGPSMLCEAELDEKEKTRLERRIFAVRRAILKRSQSLWRRIFPTSRVVCYQKSGASTEVIATKPATSDESVDDYMKKTLLYHSIDQQKLANMTRSTLDSLAEQGLVRSILGNYEATLLGQAVVASSLTPEDGLFVHRELSRALQAFVMDGDMHALYTFTPVHSSPQQIHWQIFRREMEGLDEANLRVVTLVGLKPSVINKMAQGGSMKEMSPEEIETARIYKRFYSALQLRDICNEMPIYAVARKYDIPRGVVQNLAQTCHGFAAGMIKFCQRMDWGGLAAVLDHYSDRLRAGAKSDLLALAQIMYVKSRTARIFWENGFKTVAAVASADPKELLPVLLLAQPRKPKLESKKTEDNYLEKLQKKAEIISQSANKIWERQLHAELDVDDEE</sequence>
<dbReference type="OrthoDB" id="2320933at2759"/>
<evidence type="ECO:0000256" key="5">
    <source>
        <dbReference type="ARBA" id="ARBA00048988"/>
    </source>
</evidence>
<dbReference type="Gene3D" id="1.10.3380.20">
    <property type="match status" value="1"/>
</dbReference>
<evidence type="ECO:0000256" key="1">
    <source>
        <dbReference type="ARBA" id="ARBA00022741"/>
    </source>
</evidence>
<keyword evidence="3" id="KW-0347">Helicase</keyword>